<reference evidence="2" key="1">
    <citation type="submission" date="2023-06" db="EMBL/GenBank/DDBJ databases">
        <authorList>
            <person name="Kurt Z."/>
        </authorList>
    </citation>
    <scope>NUCLEOTIDE SEQUENCE</scope>
</reference>
<evidence type="ECO:0000313" key="4">
    <source>
        <dbReference type="Proteomes" id="UP001642409"/>
    </source>
</evidence>
<comment type="caution">
    <text evidence="2">The sequence shown here is derived from an EMBL/GenBank/DDBJ whole genome shotgun (WGS) entry which is preliminary data.</text>
</comment>
<dbReference type="AlphaFoldDB" id="A0AA86P0V5"/>
<keyword evidence="1" id="KW-0472">Membrane</keyword>
<keyword evidence="1" id="KW-1133">Transmembrane helix</keyword>
<evidence type="ECO:0000313" key="2">
    <source>
        <dbReference type="EMBL" id="CAI9930487.1"/>
    </source>
</evidence>
<reference evidence="3 4" key="2">
    <citation type="submission" date="2024-07" db="EMBL/GenBank/DDBJ databases">
        <authorList>
            <person name="Akdeniz Z."/>
        </authorList>
    </citation>
    <scope>NUCLEOTIDE SEQUENCE [LARGE SCALE GENOMIC DNA]</scope>
</reference>
<proteinExistence type="predicted"/>
<name>A0AA86P0V5_9EUKA</name>
<keyword evidence="4" id="KW-1185">Reference proteome</keyword>
<gene>
    <name evidence="2" type="ORF">HINF_LOCUS18132</name>
    <name evidence="3" type="ORF">HINF_LOCUS2762</name>
</gene>
<keyword evidence="1" id="KW-0812">Transmembrane</keyword>
<organism evidence="2">
    <name type="scientific">Hexamita inflata</name>
    <dbReference type="NCBI Taxonomy" id="28002"/>
    <lineage>
        <taxon>Eukaryota</taxon>
        <taxon>Metamonada</taxon>
        <taxon>Diplomonadida</taxon>
        <taxon>Hexamitidae</taxon>
        <taxon>Hexamitinae</taxon>
        <taxon>Hexamita</taxon>
    </lineage>
</organism>
<accession>A0AA86P0V5</accession>
<evidence type="ECO:0000313" key="3">
    <source>
        <dbReference type="EMBL" id="CAL5974256.1"/>
    </source>
</evidence>
<evidence type="ECO:0008006" key="5">
    <source>
        <dbReference type="Google" id="ProtNLM"/>
    </source>
</evidence>
<evidence type="ECO:0000256" key="1">
    <source>
        <dbReference type="SAM" id="Phobius"/>
    </source>
</evidence>
<sequence length="970" mass="113421">MNYNNDTQVGTINNTVIFMKPIYIDNEYHGSIYQLFEFSNLFFFNNVNYIDSISRDIILDSKTNRVIFDPFAQISPIYSIINGIIKYFPQLQPVVFNHSELQFQYTSSVRTSSVQLYDYINNEVFIRKAATLYQLKNVIGKYAGIISISNRALTMKLRSPFTSCNQTDKQLVILKQQYIQYQSQRNFDVKELRSIASPSHVKINNECPQKINFQCVDEASKYYMARKIVQSTFDVPISQCQFNQSSYFNFHVGMEILIDQIENNQSNYSLITGNLTKMIKLMRQSYLLAGQGENGKLQYSFIQYLNVPQTMTVHFLNQRLLKKDQSDYQDVEYDEIIDQNTQTIIPMLIYDIMYVLNDIALFSQATYNLQNVVTNQNVLEVQIGHIYYDQKDITIHNLYMNYYTDYKSQNNITLLCEARFKLFTDILSYYQMHYFTYSSGPNWKAIMQEQLKIQPQGQTQKYRIGQINGNVAITKALLVNNKNLDNQTGVNGFLTIVLNQSFDLGILELHTYFDGNLRYISGIEEDLYQNGVKLILSSYKYIQSIRINQSVNQFNDIYEINHNFWDDAFNKAYNNEFVVIVSQGKNVFENYLNLANYNESEMHERTVIFDAKSIYFSSGRLIVKQFGAIDGILVIYDNIILNSQFDIVRQLHDLNAKQQINTFNISQLEHFYFNLTQRVTKSVQTITRKLPDNYNPSGIIQYTTKEYIIILFSYSIPIIIISLIIILKQQNYISFSQNIYHLLYQNDIISGLNSRTCSVSQLLQLNSSVKHNFNLVDHNLYMHKVKKLSQNLLMHNWVFQQDIQDMMALSQIINSLKHPYILFKHLIYVQQDQHLDASFLILTSSQQYSLILSSLRNRPSYLQSLFVQLKEFRTVTFKTQMKNFKVPQVCLYSQNGKIASRIMSRVNSKNGSRIYSPTSECQEVEKYFDDPAFYERNNNTPCSVQNIKLQKQQVDIDNLIYQAVLIEIVK</sequence>
<dbReference type="EMBL" id="CATOUU010000464">
    <property type="protein sequence ID" value="CAI9930487.1"/>
    <property type="molecule type" value="Genomic_DNA"/>
</dbReference>
<feature type="transmembrane region" description="Helical" evidence="1">
    <location>
        <begin position="707"/>
        <end position="727"/>
    </location>
</feature>
<dbReference type="Proteomes" id="UP001642409">
    <property type="component" value="Unassembled WGS sequence"/>
</dbReference>
<protein>
    <recommendedName>
        <fullName evidence="5">Transmembrane protein</fullName>
    </recommendedName>
</protein>
<dbReference type="EMBL" id="CAXDID020000005">
    <property type="protein sequence ID" value="CAL5974256.1"/>
    <property type="molecule type" value="Genomic_DNA"/>
</dbReference>